<reference evidence="1" key="2">
    <citation type="journal article" date="2015" name="Data Brief">
        <title>Shoot transcriptome of the giant reed, Arundo donax.</title>
        <authorList>
            <person name="Barrero R.A."/>
            <person name="Guerrero F.D."/>
            <person name="Moolhuijzen P."/>
            <person name="Goolsby J.A."/>
            <person name="Tidwell J."/>
            <person name="Bellgard S.E."/>
            <person name="Bellgard M.I."/>
        </authorList>
    </citation>
    <scope>NUCLEOTIDE SEQUENCE</scope>
    <source>
        <tissue evidence="1">Shoot tissue taken approximately 20 cm above the soil surface</tissue>
    </source>
</reference>
<organism evidence="1">
    <name type="scientific">Arundo donax</name>
    <name type="common">Giant reed</name>
    <name type="synonym">Donax arundinaceus</name>
    <dbReference type="NCBI Taxonomy" id="35708"/>
    <lineage>
        <taxon>Eukaryota</taxon>
        <taxon>Viridiplantae</taxon>
        <taxon>Streptophyta</taxon>
        <taxon>Embryophyta</taxon>
        <taxon>Tracheophyta</taxon>
        <taxon>Spermatophyta</taxon>
        <taxon>Magnoliopsida</taxon>
        <taxon>Liliopsida</taxon>
        <taxon>Poales</taxon>
        <taxon>Poaceae</taxon>
        <taxon>PACMAD clade</taxon>
        <taxon>Arundinoideae</taxon>
        <taxon>Arundineae</taxon>
        <taxon>Arundo</taxon>
    </lineage>
</organism>
<accession>A0A0A9B7K3</accession>
<protein>
    <submittedName>
        <fullName evidence="1">Uncharacterized protein</fullName>
    </submittedName>
</protein>
<reference evidence="1" key="1">
    <citation type="submission" date="2014-09" db="EMBL/GenBank/DDBJ databases">
        <authorList>
            <person name="Magalhaes I.L.F."/>
            <person name="Oliveira U."/>
            <person name="Santos F.R."/>
            <person name="Vidigal T.H.D.A."/>
            <person name="Brescovit A.D."/>
            <person name="Santos A.J."/>
        </authorList>
    </citation>
    <scope>NUCLEOTIDE SEQUENCE</scope>
    <source>
        <tissue evidence="1">Shoot tissue taken approximately 20 cm above the soil surface</tissue>
    </source>
</reference>
<dbReference type="EMBL" id="GBRH01239797">
    <property type="protein sequence ID" value="JAD58098.1"/>
    <property type="molecule type" value="Transcribed_RNA"/>
</dbReference>
<name>A0A0A9B7K3_ARUDO</name>
<dbReference type="AlphaFoldDB" id="A0A0A9B7K3"/>
<sequence>MPVPLLFFWPILGGNFGQRPSFLKMT</sequence>
<evidence type="ECO:0000313" key="1">
    <source>
        <dbReference type="EMBL" id="JAD58098.1"/>
    </source>
</evidence>
<proteinExistence type="predicted"/>